<dbReference type="PANTHER" id="PTHR33164:SF43">
    <property type="entry name" value="HTH-TYPE TRANSCRIPTIONAL REPRESSOR YETL"/>
    <property type="match status" value="1"/>
</dbReference>
<dbReference type="InterPro" id="IPR036388">
    <property type="entry name" value="WH-like_DNA-bd_sf"/>
</dbReference>
<dbReference type="GO" id="GO:0003700">
    <property type="term" value="F:DNA-binding transcription factor activity"/>
    <property type="evidence" value="ECO:0007669"/>
    <property type="project" value="InterPro"/>
</dbReference>
<comment type="caution">
    <text evidence="2">The sequence shown here is derived from an EMBL/GenBank/DDBJ whole genome shotgun (WGS) entry which is preliminary data.</text>
</comment>
<dbReference type="EMBL" id="QVQT01000005">
    <property type="protein sequence ID" value="RFU15811.1"/>
    <property type="molecule type" value="Genomic_DNA"/>
</dbReference>
<dbReference type="OrthoDB" id="163346at2"/>
<organism evidence="2 3">
    <name type="scientific">Paracidobacterium acidisoli</name>
    <dbReference type="NCBI Taxonomy" id="2303751"/>
    <lineage>
        <taxon>Bacteria</taxon>
        <taxon>Pseudomonadati</taxon>
        <taxon>Acidobacteriota</taxon>
        <taxon>Terriglobia</taxon>
        <taxon>Terriglobales</taxon>
        <taxon>Acidobacteriaceae</taxon>
        <taxon>Paracidobacterium</taxon>
    </lineage>
</organism>
<dbReference type="SMART" id="SM00347">
    <property type="entry name" value="HTH_MARR"/>
    <property type="match status" value="1"/>
</dbReference>
<name>A0A372IM39_9BACT</name>
<feature type="domain" description="HTH marR-type" evidence="1">
    <location>
        <begin position="1"/>
        <end position="142"/>
    </location>
</feature>
<dbReference type="InterPro" id="IPR000835">
    <property type="entry name" value="HTH_MarR-typ"/>
</dbReference>
<dbReference type="InterPro" id="IPR039422">
    <property type="entry name" value="MarR/SlyA-like"/>
</dbReference>
<keyword evidence="3" id="KW-1185">Reference proteome</keyword>
<sequence length="153" mass="16820">MRIETFLKQSPMFCVGLAARRFDALTARILDADGLNFLEALILATLFFESPAVVKPSQLAETFGTTRGNVSHCISSLEAKGLVQRKIDPEDARAYHLALRPPGRKTAIRVIGALDKVQREFENEVGRDTLQSALLVIRSLGDAALNRVIGEEN</sequence>
<dbReference type="PANTHER" id="PTHR33164">
    <property type="entry name" value="TRANSCRIPTIONAL REGULATOR, MARR FAMILY"/>
    <property type="match status" value="1"/>
</dbReference>
<gene>
    <name evidence="2" type="ORF">D0Y96_15310</name>
</gene>
<dbReference type="AlphaFoldDB" id="A0A372IM39"/>
<evidence type="ECO:0000313" key="2">
    <source>
        <dbReference type="EMBL" id="RFU15811.1"/>
    </source>
</evidence>
<proteinExistence type="predicted"/>
<dbReference type="RefSeq" id="WP_117301592.1">
    <property type="nucleotide sequence ID" value="NZ_QVQT02000005.1"/>
</dbReference>
<dbReference type="PRINTS" id="PR00598">
    <property type="entry name" value="HTHMARR"/>
</dbReference>
<accession>A0A372IM39</accession>
<dbReference type="SUPFAM" id="SSF46785">
    <property type="entry name" value="Winged helix' DNA-binding domain"/>
    <property type="match status" value="1"/>
</dbReference>
<dbReference type="PROSITE" id="PS50995">
    <property type="entry name" value="HTH_MARR_2"/>
    <property type="match status" value="1"/>
</dbReference>
<evidence type="ECO:0000259" key="1">
    <source>
        <dbReference type="PROSITE" id="PS50995"/>
    </source>
</evidence>
<dbReference type="InterPro" id="IPR036390">
    <property type="entry name" value="WH_DNA-bd_sf"/>
</dbReference>
<protein>
    <submittedName>
        <fullName evidence="2">MarR family transcriptional regulator</fullName>
    </submittedName>
</protein>
<dbReference type="Pfam" id="PF12802">
    <property type="entry name" value="MarR_2"/>
    <property type="match status" value="1"/>
</dbReference>
<evidence type="ECO:0000313" key="3">
    <source>
        <dbReference type="Proteomes" id="UP000264702"/>
    </source>
</evidence>
<dbReference type="Proteomes" id="UP000264702">
    <property type="component" value="Unassembled WGS sequence"/>
</dbReference>
<dbReference type="Gene3D" id="1.10.10.10">
    <property type="entry name" value="Winged helix-like DNA-binding domain superfamily/Winged helix DNA-binding domain"/>
    <property type="match status" value="1"/>
</dbReference>
<dbReference type="GO" id="GO:0006950">
    <property type="term" value="P:response to stress"/>
    <property type="evidence" value="ECO:0007669"/>
    <property type="project" value="TreeGrafter"/>
</dbReference>
<reference evidence="2 3" key="1">
    <citation type="submission" date="2018-08" db="EMBL/GenBank/DDBJ databases">
        <title>Acidipila sp. 4G-K13, an acidobacterium isolated from forest soil.</title>
        <authorList>
            <person name="Gao Z.-H."/>
            <person name="Qiu L.-H."/>
        </authorList>
    </citation>
    <scope>NUCLEOTIDE SEQUENCE [LARGE SCALE GENOMIC DNA]</scope>
    <source>
        <strain evidence="2 3">4G-K13</strain>
    </source>
</reference>